<proteinExistence type="predicted"/>
<protein>
    <recommendedName>
        <fullName evidence="3">HEAT repeat domain-containing protein</fullName>
    </recommendedName>
</protein>
<evidence type="ECO:0000313" key="2">
    <source>
        <dbReference type="Proteomes" id="UP000566995"/>
    </source>
</evidence>
<dbReference type="Proteomes" id="UP000566995">
    <property type="component" value="Unassembled WGS sequence"/>
</dbReference>
<gene>
    <name evidence="1" type="ORF">HNP46_000079</name>
</gene>
<evidence type="ECO:0000313" key="1">
    <source>
        <dbReference type="EMBL" id="MBB4861268.1"/>
    </source>
</evidence>
<evidence type="ECO:0008006" key="3">
    <source>
        <dbReference type="Google" id="ProtNLM"/>
    </source>
</evidence>
<reference evidence="1 2" key="1">
    <citation type="submission" date="2020-08" db="EMBL/GenBank/DDBJ databases">
        <title>Functional genomics of gut bacteria from endangered species of beetles.</title>
        <authorList>
            <person name="Carlos-Shanley C."/>
        </authorList>
    </citation>
    <scope>NUCLEOTIDE SEQUENCE [LARGE SCALE GENOMIC DNA]</scope>
    <source>
        <strain evidence="1 2">S00179</strain>
    </source>
</reference>
<sequence>MDGLEVLQQYLDAPEGQREGPKEALLAEMAMHGATGRILAEMAFQGHWSALSAIAADPLVEAHLKDHIPEVLLGAYRKDTVTSLLEAVPALAQEPLLTKLLEAILDLRSIPTFLQVLECGARLSPAYAKKIYTNCMLNPTADNKTLLRVLVARGLIDWRAMLGFSERADETDLLTKWAMIQSPALMVIIRHLTTKERRLELVQAKMRENHVPLARLMAKEFELDDGWDITSPA</sequence>
<accession>A0A7W7KFG5</accession>
<name>A0A7W7KFG5_PSENT</name>
<organism evidence="1 2">
    <name type="scientific">Pseudomonas nitroreducens</name>
    <dbReference type="NCBI Taxonomy" id="46680"/>
    <lineage>
        <taxon>Bacteria</taxon>
        <taxon>Pseudomonadati</taxon>
        <taxon>Pseudomonadota</taxon>
        <taxon>Gammaproteobacteria</taxon>
        <taxon>Pseudomonadales</taxon>
        <taxon>Pseudomonadaceae</taxon>
        <taxon>Pseudomonas</taxon>
    </lineage>
</organism>
<dbReference type="EMBL" id="JACHLI010000001">
    <property type="protein sequence ID" value="MBB4861268.1"/>
    <property type="molecule type" value="Genomic_DNA"/>
</dbReference>
<dbReference type="RefSeq" id="WP_184585541.1">
    <property type="nucleotide sequence ID" value="NZ_JACHLI010000001.1"/>
</dbReference>
<dbReference type="AlphaFoldDB" id="A0A7W7KFG5"/>
<comment type="caution">
    <text evidence="1">The sequence shown here is derived from an EMBL/GenBank/DDBJ whole genome shotgun (WGS) entry which is preliminary data.</text>
</comment>